<dbReference type="STRING" id="84022.CACET_c03510"/>
<comment type="similarity">
    <text evidence="1">Belongs to the 3-oxoacid CoA-transferase subunit B family.</text>
</comment>
<accession>A0A0D8IEN9</accession>
<dbReference type="SMART" id="SM00882">
    <property type="entry name" value="CoA_trans"/>
    <property type="match status" value="1"/>
</dbReference>
<dbReference type="Gene3D" id="3.40.1080.10">
    <property type="entry name" value="Glutaconate Coenzyme A-transferase"/>
    <property type="match status" value="1"/>
</dbReference>
<dbReference type="PANTHER" id="PTHR43293">
    <property type="entry name" value="ACETATE COA-TRANSFERASE YDIF"/>
    <property type="match status" value="1"/>
</dbReference>
<dbReference type="RefSeq" id="WP_044823249.1">
    <property type="nucleotide sequence ID" value="NZ_CP009687.1"/>
</dbReference>
<gene>
    <name evidence="2" type="primary">catJ</name>
    <name evidence="2" type="ORF">CACET_c03510</name>
</gene>
<evidence type="ECO:0000313" key="3">
    <source>
        <dbReference type="Proteomes" id="UP000035704"/>
    </source>
</evidence>
<dbReference type="PANTHER" id="PTHR43293:SF3">
    <property type="entry name" value="CHOLESTEROL RING-CLEAVING HYDROLASE IPDB SUBUNIT"/>
    <property type="match status" value="1"/>
</dbReference>
<dbReference type="Proteomes" id="UP000035704">
    <property type="component" value="Chromosome"/>
</dbReference>
<proteinExistence type="inferred from homology"/>
<dbReference type="KEGG" id="cace:CACET_c03510"/>
<dbReference type="InterPro" id="IPR004165">
    <property type="entry name" value="CoA_trans_fam_I"/>
</dbReference>
<keyword evidence="3" id="KW-1185">Reference proteome</keyword>
<organism evidence="2 3">
    <name type="scientific">Clostridium aceticum</name>
    <dbReference type="NCBI Taxonomy" id="84022"/>
    <lineage>
        <taxon>Bacteria</taxon>
        <taxon>Bacillati</taxon>
        <taxon>Bacillota</taxon>
        <taxon>Clostridia</taxon>
        <taxon>Eubacteriales</taxon>
        <taxon>Clostridiaceae</taxon>
        <taxon>Clostridium</taxon>
    </lineage>
</organism>
<protein>
    <submittedName>
        <fullName evidence="2">3-oxoadipate CoA-transferase subunit B</fullName>
        <ecNumber evidence="2">2.8.3.6</ecNumber>
    </submittedName>
</protein>
<keyword evidence="2" id="KW-0808">Transferase</keyword>
<evidence type="ECO:0000256" key="1">
    <source>
        <dbReference type="ARBA" id="ARBA00007047"/>
    </source>
</evidence>
<dbReference type="InterPro" id="IPR037171">
    <property type="entry name" value="NagB/RpiA_transferase-like"/>
</dbReference>
<dbReference type="SUPFAM" id="SSF100950">
    <property type="entry name" value="NagB/RpiA/CoA transferase-like"/>
    <property type="match status" value="1"/>
</dbReference>
<reference evidence="2 3" key="1">
    <citation type="submission" date="2014-10" db="EMBL/GenBank/DDBJ databases">
        <title>Genome sequence of Clostridium aceticum DSM 1496.</title>
        <authorList>
            <person name="Poehlein A."/>
            <person name="Schiel-Bengelsdorf B."/>
            <person name="Gottschalk G."/>
            <person name="Duerre P."/>
            <person name="Daniel R."/>
        </authorList>
    </citation>
    <scope>NUCLEOTIDE SEQUENCE [LARGE SCALE GENOMIC DNA]</scope>
    <source>
        <strain evidence="2 3">DSM 1496</strain>
    </source>
</reference>
<dbReference type="EC" id="2.8.3.6" evidence="2"/>
<dbReference type="PATRIC" id="fig|84022.5.peg.1745"/>
<dbReference type="OrthoDB" id="9805230at2"/>
<dbReference type="EMBL" id="CP009687">
    <property type="protein sequence ID" value="AKL93867.1"/>
    <property type="molecule type" value="Genomic_DNA"/>
</dbReference>
<dbReference type="AlphaFoldDB" id="A0A0D8IEN9"/>
<name>A0A0D8IEN9_9CLOT</name>
<sequence>MEYKPSDMMAITIARMLKNGETVFHGVASPLPMVAILLAKALHAPHLVYLNIAGGVDAEPKPLPRSTDAPVLLRGTKAVFKLEEVFDLSARGGLDVAFLSGVQIDAMGKINSSVIGEYHKPKVRLPGGAGSACLLPTAKKAIIWRSKHDQKAFVEKCDFVTAQGNIHRVVTPLCVFKKEERGLVLESVHPYTTLEEVQENTGFPIVYDSLQFTPPPTLEELKTLNEVDPSGIREIEFS</sequence>
<evidence type="ECO:0000313" key="2">
    <source>
        <dbReference type="EMBL" id="AKL93867.1"/>
    </source>
</evidence>
<dbReference type="GO" id="GO:0047569">
    <property type="term" value="F:3-oxoadipate CoA-transferase activity"/>
    <property type="evidence" value="ECO:0007669"/>
    <property type="project" value="UniProtKB-EC"/>
</dbReference>
<dbReference type="Pfam" id="PF01144">
    <property type="entry name" value="CoA_trans"/>
    <property type="match status" value="1"/>
</dbReference>